<keyword evidence="2 6" id="KW-0812">Transmembrane</keyword>
<feature type="transmembrane region" description="Helical" evidence="6">
    <location>
        <begin position="49"/>
        <end position="70"/>
    </location>
</feature>
<evidence type="ECO:0000256" key="6">
    <source>
        <dbReference type="SAM" id="Phobius"/>
    </source>
</evidence>
<comment type="subcellular location">
    <subcellularLocation>
        <location evidence="1">Membrane</location>
        <topology evidence="1">Multi-pass membrane protein</topology>
    </subcellularLocation>
</comment>
<dbReference type="Gene3D" id="1.20.1070.10">
    <property type="entry name" value="Rhodopsin 7-helix transmembrane proteins"/>
    <property type="match status" value="1"/>
</dbReference>
<evidence type="ECO:0000256" key="4">
    <source>
        <dbReference type="ARBA" id="ARBA00023136"/>
    </source>
</evidence>
<feature type="transmembrane region" description="Helical" evidence="6">
    <location>
        <begin position="166"/>
        <end position="187"/>
    </location>
</feature>
<evidence type="ECO:0000313" key="9">
    <source>
        <dbReference type="Proteomes" id="UP000224634"/>
    </source>
</evidence>
<evidence type="ECO:0000256" key="1">
    <source>
        <dbReference type="ARBA" id="ARBA00004141"/>
    </source>
</evidence>
<dbReference type="PANTHER" id="PTHR23112:SF37">
    <property type="entry name" value="G PROTEIN-COUPLED RECEPTOR GPR1"/>
    <property type="match status" value="1"/>
</dbReference>
<feature type="transmembrane region" description="Helical" evidence="6">
    <location>
        <begin position="216"/>
        <end position="237"/>
    </location>
</feature>
<evidence type="ECO:0000256" key="3">
    <source>
        <dbReference type="ARBA" id="ARBA00022989"/>
    </source>
</evidence>
<feature type="transmembrane region" description="Helical" evidence="6">
    <location>
        <begin position="293"/>
        <end position="317"/>
    </location>
</feature>
<dbReference type="STRING" id="1447883.A0A2B7WNH9"/>
<gene>
    <name evidence="8" type="ORF">AJ80_09580</name>
</gene>
<feature type="compositionally biased region" description="Basic and acidic residues" evidence="5">
    <location>
        <begin position="371"/>
        <end position="384"/>
    </location>
</feature>
<dbReference type="Pfam" id="PF11970">
    <property type="entry name" value="GPR_Gpa2_C"/>
    <property type="match status" value="1"/>
</dbReference>
<proteinExistence type="predicted"/>
<keyword evidence="4 6" id="KW-0472">Membrane</keyword>
<organism evidence="8 9">
    <name type="scientific">Polytolypa hystricis (strain UAMH7299)</name>
    <dbReference type="NCBI Taxonomy" id="1447883"/>
    <lineage>
        <taxon>Eukaryota</taxon>
        <taxon>Fungi</taxon>
        <taxon>Dikarya</taxon>
        <taxon>Ascomycota</taxon>
        <taxon>Pezizomycotina</taxon>
        <taxon>Eurotiomycetes</taxon>
        <taxon>Eurotiomycetidae</taxon>
        <taxon>Onygenales</taxon>
        <taxon>Onygenales incertae sedis</taxon>
        <taxon>Polytolypa</taxon>
    </lineage>
</organism>
<evidence type="ECO:0000313" key="8">
    <source>
        <dbReference type="EMBL" id="PGG98108.1"/>
    </source>
</evidence>
<dbReference type="PANTHER" id="PTHR23112">
    <property type="entry name" value="G PROTEIN-COUPLED RECEPTOR 157-RELATED"/>
    <property type="match status" value="1"/>
</dbReference>
<feature type="region of interest" description="Disordered" evidence="5">
    <location>
        <begin position="353"/>
        <end position="389"/>
    </location>
</feature>
<dbReference type="AlphaFoldDB" id="A0A2B7WNH9"/>
<sequence>MSLIPVLWTSMGLAARSENDNYNALHSLSPRRETILAIDPLPRGHRQGLIAVGVTAVLSCITTAIAFIFITHRLIFWRKYFTSYIGYNQYVILIYNLLIADFQQALGFALALEWVRHDSITSASPMCFMQGWLLQLGDPSSGLFVLSIAVHTFATVMMGRKLSNRAFVLCVIGVWAFSVVLVLIPTIRHGRSTYVPSGAWCWIDENYDDDRLWTHYFWIFLSEFGSVVIYMILFFYLRRRVATSATLGRGQKEHLRRLKRVIGYMVLYPIAYIILSLPLAAGRMATASGVRLGIPYFCTAGAIIASSGFVDVIMYTVTRKALLSDSEASNPDRFYHSNRIQNSLLTTTVTVEPKHGRKESNMLRSHHRRNGLGDEDTRMERDGSTDNIVQPVELTDLRKVYQKTTIEVTSESIVLESDSSPSSSIKDSRSPPQNMWPRRRDQ</sequence>
<name>A0A2B7WNH9_POLH7</name>
<dbReference type="EMBL" id="PDNA01000303">
    <property type="protein sequence ID" value="PGG98108.1"/>
    <property type="molecule type" value="Genomic_DNA"/>
</dbReference>
<dbReference type="GO" id="GO:0005886">
    <property type="term" value="C:plasma membrane"/>
    <property type="evidence" value="ECO:0007669"/>
    <property type="project" value="TreeGrafter"/>
</dbReference>
<evidence type="ECO:0000256" key="2">
    <source>
        <dbReference type="ARBA" id="ARBA00022692"/>
    </source>
</evidence>
<accession>A0A2B7WNH9</accession>
<dbReference type="GO" id="GO:0007189">
    <property type="term" value="P:adenylate cyclase-activating G protein-coupled receptor signaling pathway"/>
    <property type="evidence" value="ECO:0007669"/>
    <property type="project" value="TreeGrafter"/>
</dbReference>
<comment type="caution">
    <text evidence="8">The sequence shown here is derived from an EMBL/GenBank/DDBJ whole genome shotgun (WGS) entry which is preliminary data.</text>
</comment>
<reference evidence="8 9" key="1">
    <citation type="submission" date="2017-10" db="EMBL/GenBank/DDBJ databases">
        <title>Comparative genomics in systemic dimorphic fungi from Ajellomycetaceae.</title>
        <authorList>
            <person name="Munoz J.F."/>
            <person name="Mcewen J.G."/>
            <person name="Clay O.K."/>
            <person name="Cuomo C.A."/>
        </authorList>
    </citation>
    <scope>NUCLEOTIDE SEQUENCE [LARGE SCALE GENOMIC DNA]</scope>
    <source>
        <strain evidence="8 9">UAMH7299</strain>
    </source>
</reference>
<evidence type="ECO:0000259" key="7">
    <source>
        <dbReference type="Pfam" id="PF11970"/>
    </source>
</evidence>
<feature type="domain" description="G protein-coupled receptor GPR1/2/3 C-terminal" evidence="7">
    <location>
        <begin position="253"/>
        <end position="321"/>
    </location>
</feature>
<feature type="compositionally biased region" description="Low complexity" evidence="5">
    <location>
        <begin position="411"/>
        <end position="425"/>
    </location>
</feature>
<feature type="transmembrane region" description="Helical" evidence="6">
    <location>
        <begin position="90"/>
        <end position="112"/>
    </location>
</feature>
<dbReference type="OrthoDB" id="100006at2759"/>
<evidence type="ECO:0000256" key="5">
    <source>
        <dbReference type="SAM" id="MobiDB-lite"/>
    </source>
</evidence>
<feature type="transmembrane region" description="Helical" evidence="6">
    <location>
        <begin position="261"/>
        <end position="281"/>
    </location>
</feature>
<protein>
    <recommendedName>
        <fullName evidence="7">G protein-coupled receptor GPR1/2/3 C-terminal domain-containing protein</fullName>
    </recommendedName>
</protein>
<feature type="region of interest" description="Disordered" evidence="5">
    <location>
        <begin position="411"/>
        <end position="442"/>
    </location>
</feature>
<feature type="transmembrane region" description="Helical" evidence="6">
    <location>
        <begin position="132"/>
        <end position="154"/>
    </location>
</feature>
<keyword evidence="9" id="KW-1185">Reference proteome</keyword>
<dbReference type="SUPFAM" id="SSF81321">
    <property type="entry name" value="Family A G protein-coupled receptor-like"/>
    <property type="match status" value="1"/>
</dbReference>
<dbReference type="Proteomes" id="UP000224634">
    <property type="component" value="Unassembled WGS sequence"/>
</dbReference>
<dbReference type="GO" id="GO:0004930">
    <property type="term" value="F:G protein-coupled receptor activity"/>
    <property type="evidence" value="ECO:0007669"/>
    <property type="project" value="TreeGrafter"/>
</dbReference>
<dbReference type="InterPro" id="IPR022596">
    <property type="entry name" value="GPR1/2/3_C"/>
</dbReference>
<keyword evidence="3 6" id="KW-1133">Transmembrane helix</keyword>